<reference evidence="1" key="1">
    <citation type="submission" date="2020-08" db="EMBL/GenBank/DDBJ databases">
        <title>Pontibacter sp. SD6 16S ribosomal RNA gene Genome sequencing and assembly.</title>
        <authorList>
            <person name="Kang M."/>
        </authorList>
    </citation>
    <scope>NUCLEOTIDE SEQUENCE</scope>
    <source>
        <strain evidence="1">SD6</strain>
    </source>
</reference>
<organism evidence="1 2">
    <name type="scientific">Pontibacter cellulosilyticus</name>
    <dbReference type="NCBI Taxonomy" id="1720253"/>
    <lineage>
        <taxon>Bacteria</taxon>
        <taxon>Pseudomonadati</taxon>
        <taxon>Bacteroidota</taxon>
        <taxon>Cytophagia</taxon>
        <taxon>Cytophagales</taxon>
        <taxon>Hymenobacteraceae</taxon>
        <taxon>Pontibacter</taxon>
    </lineage>
</organism>
<comment type="caution">
    <text evidence="1">The sequence shown here is derived from an EMBL/GenBank/DDBJ whole genome shotgun (WGS) entry which is preliminary data.</text>
</comment>
<dbReference type="Proteomes" id="UP000603640">
    <property type="component" value="Unassembled WGS sequence"/>
</dbReference>
<dbReference type="RefSeq" id="WP_187066018.1">
    <property type="nucleotide sequence ID" value="NZ_JACRVF010000001.1"/>
</dbReference>
<dbReference type="AlphaFoldDB" id="A0A923N562"/>
<evidence type="ECO:0000313" key="2">
    <source>
        <dbReference type="Proteomes" id="UP000603640"/>
    </source>
</evidence>
<evidence type="ECO:0000313" key="1">
    <source>
        <dbReference type="EMBL" id="MBC5992054.1"/>
    </source>
</evidence>
<protein>
    <submittedName>
        <fullName evidence="1">Carboxymuconolactone decarboxylase family protein</fullName>
    </submittedName>
</protein>
<gene>
    <name evidence="1" type="ORF">H8S84_04300</name>
</gene>
<accession>A0A923N562</accession>
<sequence>METRVKLSDNGSTPFAKLLGHNPAILQAWDELEVTLFNRSGLDAALLEQVRRTLAFGNQCAYCMAKGKPNEVKADKRESYATAFAELFALDHLSISGAHFELLREVFTEKEIAALCAFICFITASQRFGAILNLQPVK</sequence>
<keyword evidence="2" id="KW-1185">Reference proteome</keyword>
<proteinExistence type="predicted"/>
<dbReference type="Gene3D" id="1.20.1290.10">
    <property type="entry name" value="AhpD-like"/>
    <property type="match status" value="2"/>
</dbReference>
<dbReference type="SUPFAM" id="SSF69118">
    <property type="entry name" value="AhpD-like"/>
    <property type="match status" value="1"/>
</dbReference>
<dbReference type="EMBL" id="JACRVF010000001">
    <property type="protein sequence ID" value="MBC5992054.1"/>
    <property type="molecule type" value="Genomic_DNA"/>
</dbReference>
<name>A0A923N562_9BACT</name>
<dbReference type="InterPro" id="IPR029032">
    <property type="entry name" value="AhpD-like"/>
</dbReference>